<name>A0A6A5BG64_NAEFO</name>
<dbReference type="GeneID" id="68111356"/>
<feature type="compositionally biased region" description="Low complexity" evidence="1">
    <location>
        <begin position="110"/>
        <end position="130"/>
    </location>
</feature>
<dbReference type="VEuPathDB" id="AmoebaDB:NF0087990"/>
<comment type="caution">
    <text evidence="2">The sequence shown here is derived from an EMBL/GenBank/DDBJ whole genome shotgun (WGS) entry which is preliminary data.</text>
</comment>
<evidence type="ECO:0000256" key="1">
    <source>
        <dbReference type="SAM" id="MobiDB-lite"/>
    </source>
</evidence>
<gene>
    <name evidence="2" type="ORF">FDP41_004138</name>
</gene>
<sequence length="286" mass="32217">MSNQQQQQFPPVITTLQDFTPIIVSQVEQYLKECQSNSSSSCKLYIKNSTDPFVLGSKLRALYLFGSQVYFAKVLNSSSSSSNSTETETIVTTPATTTITTTTIPTVSVTATNERSSSLQSSSSPPQESPNMVVLKLFSPNTNHMIEYNLTHSDLDIILVCDDLYSENFDESGLTSNLQFKLSLDVCVKEENEQQNHCYRFISSSHSLNDQLQQEEEEQTTILESSSHFLHFNIELSLLNTNYFLSFLNYHQPILLQFISNHGDQFVIYEDSIMNEIGDNIGPLIL</sequence>
<evidence type="ECO:0000313" key="2">
    <source>
        <dbReference type="EMBL" id="KAF0976843.1"/>
    </source>
</evidence>
<dbReference type="OrthoDB" id="10663232at2759"/>
<dbReference type="VEuPathDB" id="AmoebaDB:FDP41_004138"/>
<organism evidence="2 3">
    <name type="scientific">Naegleria fowleri</name>
    <name type="common">Brain eating amoeba</name>
    <dbReference type="NCBI Taxonomy" id="5763"/>
    <lineage>
        <taxon>Eukaryota</taxon>
        <taxon>Discoba</taxon>
        <taxon>Heterolobosea</taxon>
        <taxon>Tetramitia</taxon>
        <taxon>Eutetramitia</taxon>
        <taxon>Vahlkampfiidae</taxon>
        <taxon>Naegleria</taxon>
    </lineage>
</organism>
<feature type="region of interest" description="Disordered" evidence="1">
    <location>
        <begin position="110"/>
        <end position="131"/>
    </location>
</feature>
<evidence type="ECO:0000313" key="3">
    <source>
        <dbReference type="Proteomes" id="UP000444721"/>
    </source>
</evidence>
<dbReference type="EMBL" id="VFQX01000036">
    <property type="protein sequence ID" value="KAF0976843.1"/>
    <property type="molecule type" value="Genomic_DNA"/>
</dbReference>
<dbReference type="AlphaFoldDB" id="A0A6A5BG64"/>
<protein>
    <submittedName>
        <fullName evidence="2">Uncharacterized protein</fullName>
    </submittedName>
</protein>
<reference evidence="2 3" key="1">
    <citation type="journal article" date="2019" name="Sci. Rep.">
        <title>Nanopore sequencing improves the draft genome of the human pathogenic amoeba Naegleria fowleri.</title>
        <authorList>
            <person name="Liechti N."/>
            <person name="Schurch N."/>
            <person name="Bruggmann R."/>
            <person name="Wittwer M."/>
        </authorList>
    </citation>
    <scope>NUCLEOTIDE SEQUENCE [LARGE SCALE GENOMIC DNA]</scope>
    <source>
        <strain evidence="2 3">ATCC 30894</strain>
    </source>
</reference>
<keyword evidence="3" id="KW-1185">Reference proteome</keyword>
<dbReference type="RefSeq" id="XP_044561556.1">
    <property type="nucleotide sequence ID" value="XM_044707520.1"/>
</dbReference>
<accession>A0A6A5BG64</accession>
<proteinExistence type="predicted"/>
<dbReference type="Proteomes" id="UP000444721">
    <property type="component" value="Unassembled WGS sequence"/>
</dbReference>